<dbReference type="GO" id="GO:0046872">
    <property type="term" value="F:metal ion binding"/>
    <property type="evidence" value="ECO:0007669"/>
    <property type="project" value="UniProtKB-KW"/>
</dbReference>
<dbReference type="InterPro" id="IPR009056">
    <property type="entry name" value="Cyt_c-like_dom"/>
</dbReference>
<dbReference type="GO" id="GO:0020037">
    <property type="term" value="F:heme binding"/>
    <property type="evidence" value="ECO:0007669"/>
    <property type="project" value="InterPro"/>
</dbReference>
<feature type="signal peptide" evidence="7">
    <location>
        <begin position="1"/>
        <end position="24"/>
    </location>
</feature>
<feature type="domain" description="Cytochrome c" evidence="8">
    <location>
        <begin position="24"/>
        <end position="100"/>
    </location>
</feature>
<dbReference type="EMBL" id="FOAA01000005">
    <property type="protein sequence ID" value="SEK79507.1"/>
    <property type="molecule type" value="Genomic_DNA"/>
</dbReference>
<dbReference type="InterPro" id="IPR050597">
    <property type="entry name" value="Cytochrome_c_Oxidase_Subunit"/>
</dbReference>
<evidence type="ECO:0000256" key="1">
    <source>
        <dbReference type="ARBA" id="ARBA00022448"/>
    </source>
</evidence>
<keyword evidence="10" id="KW-1185">Reference proteome</keyword>
<keyword evidence="2 6" id="KW-0349">Heme</keyword>
<keyword evidence="4" id="KW-0249">Electron transport</keyword>
<evidence type="ECO:0000313" key="9">
    <source>
        <dbReference type="EMBL" id="SEK79507.1"/>
    </source>
</evidence>
<dbReference type="GO" id="GO:0009055">
    <property type="term" value="F:electron transfer activity"/>
    <property type="evidence" value="ECO:0007669"/>
    <property type="project" value="InterPro"/>
</dbReference>
<dbReference type="PANTHER" id="PTHR33751">
    <property type="entry name" value="CBB3-TYPE CYTOCHROME C OXIDASE SUBUNIT FIXP"/>
    <property type="match status" value="1"/>
</dbReference>
<dbReference type="STRING" id="1396821.SAMN05444515_10571"/>
<proteinExistence type="predicted"/>
<organism evidence="9 10">
    <name type="scientific">Ectothiorhodospira marina</name>
    <dbReference type="NCBI Taxonomy" id="1396821"/>
    <lineage>
        <taxon>Bacteria</taxon>
        <taxon>Pseudomonadati</taxon>
        <taxon>Pseudomonadota</taxon>
        <taxon>Gammaproteobacteria</taxon>
        <taxon>Chromatiales</taxon>
        <taxon>Ectothiorhodospiraceae</taxon>
        <taxon>Ectothiorhodospira</taxon>
    </lineage>
</organism>
<evidence type="ECO:0000256" key="2">
    <source>
        <dbReference type="ARBA" id="ARBA00022617"/>
    </source>
</evidence>
<dbReference type="InterPro" id="IPR036909">
    <property type="entry name" value="Cyt_c-like_dom_sf"/>
</dbReference>
<evidence type="ECO:0000259" key="8">
    <source>
        <dbReference type="PROSITE" id="PS51007"/>
    </source>
</evidence>
<dbReference type="RefSeq" id="WP_090252235.1">
    <property type="nucleotide sequence ID" value="NZ_FOAA01000005.1"/>
</dbReference>
<protein>
    <submittedName>
        <fullName evidence="9">Cytochrome subunit of sulfide dehydrogenase</fullName>
    </submittedName>
</protein>
<evidence type="ECO:0000256" key="4">
    <source>
        <dbReference type="ARBA" id="ARBA00022982"/>
    </source>
</evidence>
<keyword evidence="7" id="KW-0732">Signal</keyword>
<dbReference type="SUPFAM" id="SSF46626">
    <property type="entry name" value="Cytochrome c"/>
    <property type="match status" value="1"/>
</dbReference>
<accession>A0A1H7K0L5</accession>
<evidence type="ECO:0000313" key="10">
    <source>
        <dbReference type="Proteomes" id="UP000199256"/>
    </source>
</evidence>
<name>A0A1H7K0L5_9GAMM</name>
<dbReference type="PROSITE" id="PS51007">
    <property type="entry name" value="CYTC"/>
    <property type="match status" value="1"/>
</dbReference>
<evidence type="ECO:0000256" key="7">
    <source>
        <dbReference type="SAM" id="SignalP"/>
    </source>
</evidence>
<dbReference type="AlphaFoldDB" id="A0A1H7K0L5"/>
<keyword evidence="3 6" id="KW-0479">Metal-binding</keyword>
<dbReference type="Proteomes" id="UP000199256">
    <property type="component" value="Unassembled WGS sequence"/>
</dbReference>
<evidence type="ECO:0000256" key="5">
    <source>
        <dbReference type="ARBA" id="ARBA00023004"/>
    </source>
</evidence>
<sequence>MIRKHITVATLALAAIGAVAVAQAEVTRGELMANTCFACHGTDGHSAGSIPSIYGYPPEILVGQMKAFREGRRPATVMDRHATGYSDEEIELIAEYLSRQ</sequence>
<reference evidence="10" key="1">
    <citation type="submission" date="2016-10" db="EMBL/GenBank/DDBJ databases">
        <authorList>
            <person name="Varghese N."/>
            <person name="Submissions S."/>
        </authorList>
    </citation>
    <scope>NUCLEOTIDE SEQUENCE [LARGE SCALE GENOMIC DNA]</scope>
    <source>
        <strain evidence="10">DSM 241</strain>
    </source>
</reference>
<evidence type="ECO:0000256" key="3">
    <source>
        <dbReference type="ARBA" id="ARBA00022723"/>
    </source>
</evidence>
<feature type="chain" id="PRO_5011434256" evidence="7">
    <location>
        <begin position="25"/>
        <end position="100"/>
    </location>
</feature>
<dbReference type="OrthoDB" id="188778at2"/>
<evidence type="ECO:0000256" key="6">
    <source>
        <dbReference type="PROSITE-ProRule" id="PRU00433"/>
    </source>
</evidence>
<keyword evidence="5 6" id="KW-0408">Iron</keyword>
<keyword evidence="1" id="KW-0813">Transport</keyword>
<dbReference type="Gene3D" id="1.10.760.10">
    <property type="entry name" value="Cytochrome c-like domain"/>
    <property type="match status" value="1"/>
</dbReference>
<gene>
    <name evidence="9" type="ORF">SAMN05444515_10571</name>
</gene>
<dbReference type="PANTHER" id="PTHR33751:SF9">
    <property type="entry name" value="CYTOCHROME C4"/>
    <property type="match status" value="1"/>
</dbReference>
<dbReference type="Pfam" id="PF00034">
    <property type="entry name" value="Cytochrom_C"/>
    <property type="match status" value="1"/>
</dbReference>